<dbReference type="PANTHER" id="PTHR36505:SF1">
    <property type="entry name" value="BLR1072 PROTEIN"/>
    <property type="match status" value="1"/>
</dbReference>
<dbReference type="Proteomes" id="UP001523550">
    <property type="component" value="Unassembled WGS sequence"/>
</dbReference>
<sequence length="140" mass="15143">MKYHDFFKFSAVSGLALMLGVSLIANGQSDDMGEETFDEDTFFSDSPENTIHADKLIGQEVESKVEDESIGSINDLILSDDGEIVGALVGVGGFLGVGEKDVAIAWDALEIRPDDSGRDIHVEAEADEESLRQAVEYEAQ</sequence>
<name>A0ABT1G7E6_9GAMM</name>
<comment type="caution">
    <text evidence="3">The sequence shown here is derived from an EMBL/GenBank/DDBJ whole genome shotgun (WGS) entry which is preliminary data.</text>
</comment>
<evidence type="ECO:0000313" key="4">
    <source>
        <dbReference type="Proteomes" id="UP001523550"/>
    </source>
</evidence>
<dbReference type="InterPro" id="IPR027275">
    <property type="entry name" value="PRC-brl_dom"/>
</dbReference>
<dbReference type="Gene3D" id="2.30.30.240">
    <property type="entry name" value="PRC-barrel domain"/>
    <property type="match status" value="1"/>
</dbReference>
<proteinExistence type="predicted"/>
<keyword evidence="1" id="KW-0732">Signal</keyword>
<dbReference type="InterPro" id="IPR011033">
    <property type="entry name" value="PRC_barrel-like_sf"/>
</dbReference>
<reference evidence="3 4" key="1">
    <citation type="submission" date="2022-03" db="EMBL/GenBank/DDBJ databases">
        <title>Genomic Encyclopedia of Type Strains, Phase III (KMG-III): the genomes of soil and plant-associated and newly described type strains.</title>
        <authorList>
            <person name="Whitman W."/>
        </authorList>
    </citation>
    <scope>NUCLEOTIDE SEQUENCE [LARGE SCALE GENOMIC DNA]</scope>
    <source>
        <strain evidence="3 4">BSker1</strain>
    </source>
</reference>
<dbReference type="RefSeq" id="WP_253446806.1">
    <property type="nucleotide sequence ID" value="NZ_JALJYF010000001.1"/>
</dbReference>
<feature type="domain" description="PRC-barrel" evidence="2">
    <location>
        <begin position="49"/>
        <end position="114"/>
    </location>
</feature>
<dbReference type="PANTHER" id="PTHR36505">
    <property type="entry name" value="BLR1072 PROTEIN"/>
    <property type="match status" value="1"/>
</dbReference>
<evidence type="ECO:0000313" key="3">
    <source>
        <dbReference type="EMBL" id="MCP1727229.1"/>
    </source>
</evidence>
<accession>A0ABT1G7E6</accession>
<gene>
    <name evidence="3" type="ORF">J2T60_001194</name>
</gene>
<dbReference type="EMBL" id="JALJYF010000001">
    <property type="protein sequence ID" value="MCP1727229.1"/>
    <property type="molecule type" value="Genomic_DNA"/>
</dbReference>
<feature type="signal peptide" evidence="1">
    <location>
        <begin position="1"/>
        <end position="27"/>
    </location>
</feature>
<evidence type="ECO:0000259" key="2">
    <source>
        <dbReference type="Pfam" id="PF05239"/>
    </source>
</evidence>
<feature type="chain" id="PRO_5047529348" description="PRC-barrel domain-containing protein" evidence="1">
    <location>
        <begin position="28"/>
        <end position="140"/>
    </location>
</feature>
<evidence type="ECO:0000256" key="1">
    <source>
        <dbReference type="SAM" id="SignalP"/>
    </source>
</evidence>
<dbReference type="Pfam" id="PF05239">
    <property type="entry name" value="PRC"/>
    <property type="match status" value="1"/>
</dbReference>
<organism evidence="3 4">
    <name type="scientific">Natronospira proteinivora</name>
    <dbReference type="NCBI Taxonomy" id="1807133"/>
    <lineage>
        <taxon>Bacteria</taxon>
        <taxon>Pseudomonadati</taxon>
        <taxon>Pseudomonadota</taxon>
        <taxon>Gammaproteobacteria</taxon>
        <taxon>Natronospirales</taxon>
        <taxon>Natronospiraceae</taxon>
        <taxon>Natronospira</taxon>
    </lineage>
</organism>
<keyword evidence="4" id="KW-1185">Reference proteome</keyword>
<dbReference type="SUPFAM" id="SSF50346">
    <property type="entry name" value="PRC-barrel domain"/>
    <property type="match status" value="1"/>
</dbReference>
<protein>
    <recommendedName>
        <fullName evidence="2">PRC-barrel domain-containing protein</fullName>
    </recommendedName>
</protein>